<evidence type="ECO:0000313" key="3">
    <source>
        <dbReference type="Proteomes" id="UP000236305"/>
    </source>
</evidence>
<comment type="caution">
    <text evidence="2">The sequence shown here is derived from an EMBL/GenBank/DDBJ whole genome shotgun (WGS) entry which is preliminary data.</text>
</comment>
<dbReference type="AlphaFoldDB" id="A0AA45ALQ5"/>
<gene>
    <name evidence="2" type="ORF">BJF96_g5054</name>
</gene>
<feature type="transmembrane region" description="Helical" evidence="1">
    <location>
        <begin position="20"/>
        <end position="48"/>
    </location>
</feature>
<keyword evidence="1" id="KW-1133">Transmembrane helix</keyword>
<sequence length="51" mass="5645">MDIREAHLKRGRPLRTGKKVFTIGGSSPLAVAHMFFLAVAKIHVVVALQLY</sequence>
<evidence type="ECO:0000313" key="2">
    <source>
        <dbReference type="EMBL" id="PNH31675.1"/>
    </source>
</evidence>
<dbReference type="EMBL" id="MPSH01000015">
    <property type="protein sequence ID" value="PNH31675.1"/>
    <property type="molecule type" value="Genomic_DNA"/>
</dbReference>
<keyword evidence="1" id="KW-0472">Membrane</keyword>
<evidence type="ECO:0000256" key="1">
    <source>
        <dbReference type="SAM" id="Phobius"/>
    </source>
</evidence>
<organism evidence="2 3">
    <name type="scientific">Verticillium dahliae</name>
    <name type="common">Verticillium wilt</name>
    <dbReference type="NCBI Taxonomy" id="27337"/>
    <lineage>
        <taxon>Eukaryota</taxon>
        <taxon>Fungi</taxon>
        <taxon>Dikarya</taxon>
        <taxon>Ascomycota</taxon>
        <taxon>Pezizomycotina</taxon>
        <taxon>Sordariomycetes</taxon>
        <taxon>Hypocreomycetidae</taxon>
        <taxon>Glomerellales</taxon>
        <taxon>Plectosphaerellaceae</taxon>
        <taxon>Verticillium</taxon>
    </lineage>
</organism>
<accession>A0AA45ALQ5</accession>
<keyword evidence="1" id="KW-0812">Transmembrane</keyword>
<protein>
    <submittedName>
        <fullName evidence="2">Uncharacterized protein</fullName>
    </submittedName>
</protein>
<reference evidence="2 3" key="1">
    <citation type="submission" date="2017-12" db="EMBL/GenBank/DDBJ databases">
        <title>Comparative genomics yields insights into virulence evolution of Verticillium dahliae.</title>
        <authorList>
            <person name="Fan R."/>
            <person name="Armitage A.D."/>
            <person name="Cascant-Lopez E."/>
            <person name="Sobczyk M."/>
            <person name="Cockerton H.M."/>
            <person name="Harrison R.J."/>
        </authorList>
    </citation>
    <scope>NUCLEOTIDE SEQUENCE [LARGE SCALE GENOMIC DNA]</scope>
    <source>
        <strain evidence="2 3">12008</strain>
    </source>
</reference>
<name>A0AA45ALQ5_VERDA</name>
<dbReference type="Proteomes" id="UP000236305">
    <property type="component" value="Unassembled WGS sequence"/>
</dbReference>
<proteinExistence type="predicted"/>